<accession>A0ABT2I8A0</accession>
<feature type="region of interest" description="Disordered" evidence="1">
    <location>
        <begin position="23"/>
        <end position="94"/>
    </location>
</feature>
<evidence type="ECO:0000313" key="3">
    <source>
        <dbReference type="EMBL" id="MCT2400767.1"/>
    </source>
</evidence>
<gene>
    <name evidence="3" type="ORF">NZK81_14525</name>
</gene>
<name>A0ABT2I8A0_9SPHN</name>
<proteinExistence type="predicted"/>
<evidence type="ECO:0000313" key="4">
    <source>
        <dbReference type="Proteomes" id="UP001165583"/>
    </source>
</evidence>
<evidence type="ECO:0000256" key="1">
    <source>
        <dbReference type="SAM" id="MobiDB-lite"/>
    </source>
</evidence>
<keyword evidence="2" id="KW-0732">Signal</keyword>
<dbReference type="EMBL" id="JANZXA010000010">
    <property type="protein sequence ID" value="MCT2400767.1"/>
    <property type="molecule type" value="Genomic_DNA"/>
</dbReference>
<dbReference type="RefSeq" id="WP_260046862.1">
    <property type="nucleotide sequence ID" value="NZ_JANZXA010000010.1"/>
</dbReference>
<reference evidence="3" key="1">
    <citation type="submission" date="2022-09" db="EMBL/GenBank/DDBJ databases">
        <title>Novosphingobium sp. Nov., a polycyclic aromatic hydrocarbon-degrading bacterium isolated form mangrove sediments in HongKong.</title>
        <authorList>
            <person name="Hu Z."/>
        </authorList>
    </citation>
    <scope>NUCLEOTIDE SEQUENCE</scope>
    <source>
        <strain evidence="3">HK4-1</strain>
    </source>
</reference>
<feature type="compositionally biased region" description="Basic and acidic residues" evidence="1">
    <location>
        <begin position="47"/>
        <end position="75"/>
    </location>
</feature>
<feature type="chain" id="PRO_5045172881" description="Sulfur globule protein" evidence="2">
    <location>
        <begin position="25"/>
        <end position="94"/>
    </location>
</feature>
<feature type="signal peptide" evidence="2">
    <location>
        <begin position="1"/>
        <end position="24"/>
    </location>
</feature>
<evidence type="ECO:0000256" key="2">
    <source>
        <dbReference type="SAM" id="SignalP"/>
    </source>
</evidence>
<sequence length="94" mass="9556">MIKRIMLCASAGAAIALTPAAAQAGTKAGSSMGHFSASDLGRAAHGSYDEPPGRSEHGNGHGYGTDKPDRGEHYGWTRGNHFGWGNKGNGSGGC</sequence>
<comment type="caution">
    <text evidence="3">The sequence shown here is derived from an EMBL/GenBank/DDBJ whole genome shotgun (WGS) entry which is preliminary data.</text>
</comment>
<keyword evidence="4" id="KW-1185">Reference proteome</keyword>
<organism evidence="3 4">
    <name type="scientific">Novosphingobium mangrovi</name>
    <name type="common">ex Huang et al. 2023</name>
    <dbReference type="NCBI Taxonomy" id="2976432"/>
    <lineage>
        <taxon>Bacteria</taxon>
        <taxon>Pseudomonadati</taxon>
        <taxon>Pseudomonadota</taxon>
        <taxon>Alphaproteobacteria</taxon>
        <taxon>Sphingomonadales</taxon>
        <taxon>Sphingomonadaceae</taxon>
        <taxon>Novosphingobium</taxon>
    </lineage>
</organism>
<feature type="compositionally biased region" description="Gly residues" evidence="1">
    <location>
        <begin position="85"/>
        <end position="94"/>
    </location>
</feature>
<protein>
    <recommendedName>
        <fullName evidence="5">Sulfur globule protein</fullName>
    </recommendedName>
</protein>
<dbReference type="Proteomes" id="UP001165583">
    <property type="component" value="Unassembled WGS sequence"/>
</dbReference>
<evidence type="ECO:0008006" key="5">
    <source>
        <dbReference type="Google" id="ProtNLM"/>
    </source>
</evidence>